<feature type="domain" description="HD-GYP" evidence="1">
    <location>
        <begin position="1"/>
        <end position="196"/>
    </location>
</feature>
<dbReference type="EMBL" id="QRVK01000011">
    <property type="protein sequence ID" value="RGS43077.1"/>
    <property type="molecule type" value="Genomic_DNA"/>
</dbReference>
<gene>
    <name evidence="2" type="ORF">DWX94_06260</name>
</gene>
<comment type="caution">
    <text evidence="2">The sequence shown here is derived from an EMBL/GenBank/DDBJ whole genome shotgun (WGS) entry which is preliminary data.</text>
</comment>
<dbReference type="GeneID" id="92833449"/>
<dbReference type="Pfam" id="PF13487">
    <property type="entry name" value="HD_5"/>
    <property type="match status" value="1"/>
</dbReference>
<evidence type="ECO:0000259" key="1">
    <source>
        <dbReference type="PROSITE" id="PS51832"/>
    </source>
</evidence>
<dbReference type="PROSITE" id="PS51832">
    <property type="entry name" value="HD_GYP"/>
    <property type="match status" value="1"/>
</dbReference>
<sequence>MGLAEVVTEKNLEDCYSVDMNDAVRHGMCVSILSSELASELGMDDAFIHKVAVAGMLHDVGKLQISPYIYGRRRNTMKIEEMQYVRLHAKLGADILSREGYDQDIVDMVHYHHENYDGSGYPYRMRGDEIPIGARIIRVCDVFSALVSDRPYRRAFDADTAFGMVIDEVRHFDMKVFLAFQRMINTSDVIERIDYVLHGSIPGLDEK</sequence>
<reference evidence="2 3" key="1">
    <citation type="submission" date="2018-08" db="EMBL/GenBank/DDBJ databases">
        <title>A genome reference for cultivated species of the human gut microbiota.</title>
        <authorList>
            <person name="Zou Y."/>
            <person name="Xue W."/>
            <person name="Luo G."/>
        </authorList>
    </citation>
    <scope>NUCLEOTIDE SEQUENCE [LARGE SCALE GENOMIC DNA]</scope>
    <source>
        <strain evidence="2 3">AF22-21</strain>
    </source>
</reference>
<dbReference type="InterPro" id="IPR003607">
    <property type="entry name" value="HD/PDEase_dom"/>
</dbReference>
<dbReference type="PANTHER" id="PTHR43155:SF2">
    <property type="entry name" value="CYCLIC DI-GMP PHOSPHODIESTERASE PA4108"/>
    <property type="match status" value="1"/>
</dbReference>
<dbReference type="NCBIfam" id="TIGR00277">
    <property type="entry name" value="HDIG"/>
    <property type="match status" value="1"/>
</dbReference>
<accession>A0A3R6CUQ8</accession>
<evidence type="ECO:0000313" key="2">
    <source>
        <dbReference type="EMBL" id="RGS43077.1"/>
    </source>
</evidence>
<dbReference type="SMART" id="SM00471">
    <property type="entry name" value="HDc"/>
    <property type="match status" value="1"/>
</dbReference>
<organism evidence="2 3">
    <name type="scientific">Coprococcus eutactus</name>
    <dbReference type="NCBI Taxonomy" id="33043"/>
    <lineage>
        <taxon>Bacteria</taxon>
        <taxon>Bacillati</taxon>
        <taxon>Bacillota</taxon>
        <taxon>Clostridia</taxon>
        <taxon>Lachnospirales</taxon>
        <taxon>Lachnospiraceae</taxon>
        <taxon>Coprococcus</taxon>
    </lineage>
</organism>
<dbReference type="InterPro" id="IPR037522">
    <property type="entry name" value="HD_GYP_dom"/>
</dbReference>
<dbReference type="CDD" id="cd00077">
    <property type="entry name" value="HDc"/>
    <property type="match status" value="1"/>
</dbReference>
<dbReference type="RefSeq" id="WP_004852517.1">
    <property type="nucleotide sequence ID" value="NZ_CABIWG010000002.1"/>
</dbReference>
<dbReference type="PANTHER" id="PTHR43155">
    <property type="entry name" value="CYCLIC DI-GMP PHOSPHODIESTERASE PA4108-RELATED"/>
    <property type="match status" value="1"/>
</dbReference>
<proteinExistence type="predicted"/>
<dbReference type="Gene3D" id="1.10.3210.10">
    <property type="entry name" value="Hypothetical protein af1432"/>
    <property type="match status" value="1"/>
</dbReference>
<dbReference type="SUPFAM" id="SSF109604">
    <property type="entry name" value="HD-domain/PDEase-like"/>
    <property type="match status" value="1"/>
</dbReference>
<dbReference type="Proteomes" id="UP000283295">
    <property type="component" value="Unassembled WGS sequence"/>
</dbReference>
<dbReference type="AlphaFoldDB" id="A0A3R6CUQ8"/>
<protein>
    <submittedName>
        <fullName evidence="2">HD domain-containing protein</fullName>
    </submittedName>
</protein>
<name>A0A3R6CUQ8_9FIRM</name>
<evidence type="ECO:0000313" key="3">
    <source>
        <dbReference type="Proteomes" id="UP000283295"/>
    </source>
</evidence>
<dbReference type="InterPro" id="IPR006675">
    <property type="entry name" value="HDIG_dom"/>
</dbReference>
<dbReference type="OrthoDB" id="9804747at2"/>